<organism evidence="2 3">
    <name type="scientific">Ehrlichia sennetsu (strain ATCC VR-367 / Miyayama)</name>
    <name type="common">Neorickettsia sennetsu</name>
    <dbReference type="NCBI Taxonomy" id="222891"/>
    <lineage>
        <taxon>Bacteria</taxon>
        <taxon>Pseudomonadati</taxon>
        <taxon>Pseudomonadota</taxon>
        <taxon>Alphaproteobacteria</taxon>
        <taxon>Rickettsiales</taxon>
        <taxon>Anaplasmataceae</taxon>
        <taxon>Ehrlichia</taxon>
    </lineage>
</organism>
<evidence type="ECO:0000256" key="1">
    <source>
        <dbReference type="SAM" id="Phobius"/>
    </source>
</evidence>
<dbReference type="KEGG" id="nse:NSE_0208"/>
<proteinExistence type="predicted"/>
<evidence type="ECO:0000313" key="2">
    <source>
        <dbReference type="EMBL" id="ABD46102.1"/>
    </source>
</evidence>
<keyword evidence="1" id="KW-0812">Transmembrane</keyword>
<gene>
    <name evidence="2" type="ordered locus">NSE_0208</name>
</gene>
<feature type="transmembrane region" description="Helical" evidence="1">
    <location>
        <begin position="99"/>
        <end position="117"/>
    </location>
</feature>
<dbReference type="STRING" id="222891.NSE_0208"/>
<reference evidence="2 3" key="1">
    <citation type="journal article" date="2006" name="PLoS Genet.">
        <title>Comparative genomics of emerging human ehrlichiosis agents.</title>
        <authorList>
            <person name="Dunning Hotopp J.C."/>
            <person name="Lin M."/>
            <person name="Madupu R."/>
            <person name="Crabtree J."/>
            <person name="Angiuoli S.V."/>
            <person name="Eisen J.A."/>
            <person name="Seshadri R."/>
            <person name="Ren Q."/>
            <person name="Wu M."/>
            <person name="Utterback T.R."/>
            <person name="Smith S."/>
            <person name="Lewis M."/>
            <person name="Khouri H."/>
            <person name="Zhang C."/>
            <person name="Niu H."/>
            <person name="Lin Q."/>
            <person name="Ohashi N."/>
            <person name="Zhi N."/>
            <person name="Nelson W."/>
            <person name="Brinkac L.M."/>
            <person name="Dodson R.J."/>
            <person name="Rosovitz M.J."/>
            <person name="Sundaram J."/>
            <person name="Daugherty S.C."/>
            <person name="Davidsen T."/>
            <person name="Durkin A.S."/>
            <person name="Gwinn M."/>
            <person name="Haft D.H."/>
            <person name="Selengut J.D."/>
            <person name="Sullivan S.A."/>
            <person name="Zafar N."/>
            <person name="Zhou L."/>
            <person name="Benahmed F."/>
            <person name="Forberger H."/>
            <person name="Halpin R."/>
            <person name="Mulligan S."/>
            <person name="Robinson J."/>
            <person name="White O."/>
            <person name="Rikihisa Y."/>
            <person name="Tettelin H."/>
        </authorList>
    </citation>
    <scope>NUCLEOTIDE SEQUENCE [LARGE SCALE GENOMIC DNA]</scope>
    <source>
        <strain evidence="3">ATCC VR-367 / Miyayama</strain>
    </source>
</reference>
<feature type="transmembrane region" description="Helical" evidence="1">
    <location>
        <begin position="63"/>
        <end position="87"/>
    </location>
</feature>
<keyword evidence="1" id="KW-0472">Membrane</keyword>
<feature type="transmembrane region" description="Helical" evidence="1">
    <location>
        <begin position="213"/>
        <end position="233"/>
    </location>
</feature>
<dbReference type="Proteomes" id="UP000001942">
    <property type="component" value="Chromosome"/>
</dbReference>
<feature type="transmembrane region" description="Helical" evidence="1">
    <location>
        <begin position="175"/>
        <end position="193"/>
    </location>
</feature>
<dbReference type="HOGENOM" id="CLU_806155_0_0_5"/>
<accession>Q2GEJ3</accession>
<dbReference type="EMBL" id="CP000237">
    <property type="protein sequence ID" value="ABD46102.1"/>
    <property type="molecule type" value="Genomic_DNA"/>
</dbReference>
<protein>
    <submittedName>
        <fullName evidence="2">Uncharacterized protein</fullName>
    </submittedName>
</protein>
<sequence>MEKCLKTYVAPNRVRSSLSLSQGTIGRKEIPEDAMSLLLCALERKLSCVVRDYTRLKKLQRGFVFAELAALCVFTVGSLTIFVALLRRNLLMSSTLDKVVEIAFLLGTAVFFATFLLRRFFLPRVRADIVNRIDCYEEILDPKRRGLSEIVCKIREDCKPSCPTRDDRIANCLRFFTLLGGLVLEVLLVVNLFRDFGLTKVRVGFLFMLDDTLELIFTLVGLLCTSLYLYSYYSKQQNKSVDKKDCASTEKTPFLQRAPNALWVSFGAGLLSLGNRILRGFEGTGLAKISLKEGVIRLGLLFATLLCLLDIYLISKTQEELIESELVDVSVSARAVPLVIDIVA</sequence>
<feature type="transmembrane region" description="Helical" evidence="1">
    <location>
        <begin position="294"/>
        <end position="314"/>
    </location>
</feature>
<keyword evidence="3" id="KW-1185">Reference proteome</keyword>
<dbReference type="AlphaFoldDB" id="Q2GEJ3"/>
<keyword evidence="1" id="KW-1133">Transmembrane helix</keyword>
<evidence type="ECO:0000313" key="3">
    <source>
        <dbReference type="Proteomes" id="UP000001942"/>
    </source>
</evidence>
<name>Q2GEJ3_EHRS3</name>